<proteinExistence type="predicted"/>
<organism evidence="1 2">
    <name type="scientific">Microbacterium phyllosphaerae</name>
    <dbReference type="NCBI Taxonomy" id="124798"/>
    <lineage>
        <taxon>Bacteria</taxon>
        <taxon>Bacillati</taxon>
        <taxon>Actinomycetota</taxon>
        <taxon>Actinomycetes</taxon>
        <taxon>Micrococcales</taxon>
        <taxon>Microbacteriaceae</taxon>
        <taxon>Microbacterium</taxon>
    </lineage>
</organism>
<gene>
    <name evidence="1" type="ORF">JOF42_002760</name>
</gene>
<dbReference type="RefSeq" id="WP_210098367.1">
    <property type="nucleotide sequence ID" value="NZ_BAAAIO010000003.1"/>
</dbReference>
<dbReference type="EMBL" id="JAGIOA010000001">
    <property type="protein sequence ID" value="MBP2379265.1"/>
    <property type="molecule type" value="Genomic_DNA"/>
</dbReference>
<reference evidence="1 2" key="1">
    <citation type="submission" date="2021-03" db="EMBL/GenBank/DDBJ databases">
        <title>Sequencing the genomes of 1000 actinobacteria strains.</title>
        <authorList>
            <person name="Klenk H.-P."/>
        </authorList>
    </citation>
    <scope>NUCLEOTIDE SEQUENCE [LARGE SCALE GENOMIC DNA]</scope>
    <source>
        <strain evidence="1 2">DSM 13468</strain>
    </source>
</reference>
<protein>
    <recommendedName>
        <fullName evidence="3">DUF2262 domain-containing protein</fullName>
    </recommendedName>
</protein>
<keyword evidence="2" id="KW-1185">Reference proteome</keyword>
<name>A0ABS4WST6_9MICO</name>
<evidence type="ECO:0000313" key="2">
    <source>
        <dbReference type="Proteomes" id="UP000703720"/>
    </source>
</evidence>
<comment type="caution">
    <text evidence="1">The sequence shown here is derived from an EMBL/GenBank/DDBJ whole genome shotgun (WGS) entry which is preliminary data.</text>
</comment>
<sequence>MSDEHPTIDDPELGTLTRATTELSDGTVLTHDWYAGGTVAHGAPLDLMVEGTNTDEASALLPHVHETIAALSVLRRLASDTIVTAFSTGTPEQHELDDAASDLTLETLEASADGTIVLHFIDSCGEHFPDGYWPAVHLGTDGQIAQVTVES</sequence>
<dbReference type="Proteomes" id="UP000703720">
    <property type="component" value="Unassembled WGS sequence"/>
</dbReference>
<evidence type="ECO:0000313" key="1">
    <source>
        <dbReference type="EMBL" id="MBP2379265.1"/>
    </source>
</evidence>
<accession>A0ABS4WST6</accession>
<evidence type="ECO:0008006" key="3">
    <source>
        <dbReference type="Google" id="ProtNLM"/>
    </source>
</evidence>